<organism evidence="3 4">
    <name type="scientific">Fasciolopsis buskii</name>
    <dbReference type="NCBI Taxonomy" id="27845"/>
    <lineage>
        <taxon>Eukaryota</taxon>
        <taxon>Metazoa</taxon>
        <taxon>Spiralia</taxon>
        <taxon>Lophotrochozoa</taxon>
        <taxon>Platyhelminthes</taxon>
        <taxon>Trematoda</taxon>
        <taxon>Digenea</taxon>
        <taxon>Plagiorchiida</taxon>
        <taxon>Echinostomata</taxon>
        <taxon>Echinostomatoidea</taxon>
        <taxon>Fasciolidae</taxon>
        <taxon>Fasciolopsis</taxon>
    </lineage>
</organism>
<sequence>MLPDEFYSFENGVVYGESEKSTAAEEAKEDDLLEAAVLAGFKEPVSHASLTKPEVSSCVTAAGDTKKSDLNTSETPAADSQAKPHVFGLFGTSAAQANSAASRTYIPQIRGLSDFSSLSASVNKDSKPAWGTPSSASTGNNNIWTTALTPLFANSGSKGVISTTQNGDTEEGGEHDPHYDPIITLPELVQTKTGEEGEVCIFLKRCRVYRYADKAWKERGIGDLKVLVQPQTIPEGYAFGGRDVLPMDAELGKVQRARLLMRREQVLKICVNQPISESLPHFTPMGSGGSSMCWVGEDYSEGSASLEKLAVRFKQASEADEFKAAIERAQSCLAKHSD</sequence>
<dbReference type="GO" id="GO:0005096">
    <property type="term" value="F:GTPase activator activity"/>
    <property type="evidence" value="ECO:0007669"/>
    <property type="project" value="TreeGrafter"/>
</dbReference>
<gene>
    <name evidence="3" type="ORF">FBUS_11033</name>
</gene>
<dbReference type="CDD" id="cd00835">
    <property type="entry name" value="RanBD_family"/>
    <property type="match status" value="1"/>
</dbReference>
<feature type="region of interest" description="Disordered" evidence="1">
    <location>
        <begin position="158"/>
        <end position="180"/>
    </location>
</feature>
<dbReference type="OrthoDB" id="2357150at2759"/>
<evidence type="ECO:0000256" key="1">
    <source>
        <dbReference type="SAM" id="MobiDB-lite"/>
    </source>
</evidence>
<feature type="compositionally biased region" description="Polar residues" evidence="1">
    <location>
        <begin position="158"/>
        <end position="167"/>
    </location>
</feature>
<dbReference type="InterPro" id="IPR011993">
    <property type="entry name" value="PH-like_dom_sf"/>
</dbReference>
<evidence type="ECO:0000259" key="2">
    <source>
        <dbReference type="PROSITE" id="PS50196"/>
    </source>
</evidence>
<dbReference type="GO" id="GO:0005737">
    <property type="term" value="C:cytoplasm"/>
    <property type="evidence" value="ECO:0007669"/>
    <property type="project" value="TreeGrafter"/>
</dbReference>
<name>A0A8E0RTF3_9TREM</name>
<dbReference type="SMART" id="SM00160">
    <property type="entry name" value="RanBD"/>
    <property type="match status" value="1"/>
</dbReference>
<dbReference type="SUPFAM" id="SSF50729">
    <property type="entry name" value="PH domain-like"/>
    <property type="match status" value="1"/>
</dbReference>
<dbReference type="GO" id="GO:0016874">
    <property type="term" value="F:ligase activity"/>
    <property type="evidence" value="ECO:0007669"/>
    <property type="project" value="UniProtKB-KW"/>
</dbReference>
<dbReference type="InterPro" id="IPR045255">
    <property type="entry name" value="RanBP1-like"/>
</dbReference>
<keyword evidence="4" id="KW-1185">Reference proteome</keyword>
<dbReference type="PANTHER" id="PTHR23138">
    <property type="entry name" value="RAN BINDING PROTEIN"/>
    <property type="match status" value="1"/>
</dbReference>
<keyword evidence="3" id="KW-0436">Ligase</keyword>
<dbReference type="Pfam" id="PF00638">
    <property type="entry name" value="Ran_BP1"/>
    <property type="match status" value="2"/>
</dbReference>
<accession>A0A8E0RTF3</accession>
<dbReference type="InterPro" id="IPR000156">
    <property type="entry name" value="Ran_bind_dom"/>
</dbReference>
<dbReference type="PROSITE" id="PS50196">
    <property type="entry name" value="RANBD1"/>
    <property type="match status" value="1"/>
</dbReference>
<reference evidence="3" key="1">
    <citation type="submission" date="2019-05" db="EMBL/GenBank/DDBJ databases">
        <title>Annotation for the trematode Fasciolopsis buski.</title>
        <authorList>
            <person name="Choi Y.-J."/>
        </authorList>
    </citation>
    <scope>NUCLEOTIDE SEQUENCE</scope>
    <source>
        <strain evidence="3">HT</strain>
        <tissue evidence="3">Whole worm</tissue>
    </source>
</reference>
<feature type="region of interest" description="Disordered" evidence="1">
    <location>
        <begin position="52"/>
        <end position="80"/>
    </location>
</feature>
<feature type="domain" description="RanBD1" evidence="2">
    <location>
        <begin position="178"/>
        <end position="335"/>
    </location>
</feature>
<dbReference type="GO" id="GO:0005643">
    <property type="term" value="C:nuclear pore"/>
    <property type="evidence" value="ECO:0007669"/>
    <property type="project" value="TreeGrafter"/>
</dbReference>
<dbReference type="PANTHER" id="PTHR23138:SF87">
    <property type="entry name" value="E3 SUMO-PROTEIN LIGASE RANBP2"/>
    <property type="match status" value="1"/>
</dbReference>
<evidence type="ECO:0000313" key="3">
    <source>
        <dbReference type="EMBL" id="KAA0191110.1"/>
    </source>
</evidence>
<proteinExistence type="predicted"/>
<dbReference type="Gene3D" id="2.30.29.30">
    <property type="entry name" value="Pleckstrin-homology domain (PH domain)/Phosphotyrosine-binding domain (PTB)"/>
    <property type="match status" value="1"/>
</dbReference>
<evidence type="ECO:0000313" key="4">
    <source>
        <dbReference type="Proteomes" id="UP000728185"/>
    </source>
</evidence>
<dbReference type="AlphaFoldDB" id="A0A8E0RTF3"/>
<protein>
    <submittedName>
        <fullName evidence="3">E3 SUMO-protein ligase RanBP2</fullName>
    </submittedName>
</protein>
<dbReference type="EMBL" id="LUCM01006551">
    <property type="protein sequence ID" value="KAA0191110.1"/>
    <property type="molecule type" value="Genomic_DNA"/>
</dbReference>
<comment type="caution">
    <text evidence="3">The sequence shown here is derived from an EMBL/GenBank/DDBJ whole genome shotgun (WGS) entry which is preliminary data.</text>
</comment>
<dbReference type="Proteomes" id="UP000728185">
    <property type="component" value="Unassembled WGS sequence"/>
</dbReference>